<dbReference type="Proteomes" id="UP000054248">
    <property type="component" value="Unassembled WGS sequence"/>
</dbReference>
<feature type="region of interest" description="Disordered" evidence="1">
    <location>
        <begin position="273"/>
        <end position="344"/>
    </location>
</feature>
<feature type="compositionally biased region" description="Basic and acidic residues" evidence="1">
    <location>
        <begin position="277"/>
        <end position="302"/>
    </location>
</feature>
<proteinExistence type="predicted"/>
<gene>
    <name evidence="2" type="ORF">M407DRAFT_12035</name>
</gene>
<dbReference type="OrthoDB" id="3296396at2759"/>
<evidence type="ECO:0000313" key="2">
    <source>
        <dbReference type="EMBL" id="KIO18107.1"/>
    </source>
</evidence>
<dbReference type="AlphaFoldDB" id="A0A0C3L9C5"/>
<sequence>MSSTLERSYSGTQFGDVSHLMSNSVYGVQKQNFPHASPGEATIMEKMEIVLPGVSARLQELPCPAAGKGAEIPTCLLLYQPTDDAPVDLILSGLNSKLVNAHDKKRVADALQQHLSQKTGTEPKENDTVQQFKPKERKLSEYENVAANIPERGGNNPSNQTLPHYPIAECDGLVEEEARFCSGIEENVDELVQLSDLATKYLRESGDPPPTINRTSSPTQIFSAISLVRRQMKKGMDLLEDFKDLRLQRRSLTEELDERVTRAQNWVRAYDEAVTSQREKAEDQAQDSDRERSPNTSTRREEQDEIDSYSQVSPGDDADEETSSDESFYRGLQDSSASVEDGLE</sequence>
<organism evidence="2 3">
    <name type="scientific">Tulasnella calospora MUT 4182</name>
    <dbReference type="NCBI Taxonomy" id="1051891"/>
    <lineage>
        <taxon>Eukaryota</taxon>
        <taxon>Fungi</taxon>
        <taxon>Dikarya</taxon>
        <taxon>Basidiomycota</taxon>
        <taxon>Agaricomycotina</taxon>
        <taxon>Agaricomycetes</taxon>
        <taxon>Cantharellales</taxon>
        <taxon>Tulasnellaceae</taxon>
        <taxon>Tulasnella</taxon>
    </lineage>
</organism>
<dbReference type="EMBL" id="KN823312">
    <property type="protein sequence ID" value="KIO18107.1"/>
    <property type="molecule type" value="Genomic_DNA"/>
</dbReference>
<dbReference type="HOGENOM" id="CLU_806966_0_0_1"/>
<reference evidence="2 3" key="1">
    <citation type="submission" date="2014-04" db="EMBL/GenBank/DDBJ databases">
        <authorList>
            <consortium name="DOE Joint Genome Institute"/>
            <person name="Kuo A."/>
            <person name="Girlanda M."/>
            <person name="Perotto S."/>
            <person name="Kohler A."/>
            <person name="Nagy L.G."/>
            <person name="Floudas D."/>
            <person name="Copeland A."/>
            <person name="Barry K.W."/>
            <person name="Cichocki N."/>
            <person name="Veneault-Fourrey C."/>
            <person name="LaButti K."/>
            <person name="Lindquist E.A."/>
            <person name="Lipzen A."/>
            <person name="Lundell T."/>
            <person name="Morin E."/>
            <person name="Murat C."/>
            <person name="Sun H."/>
            <person name="Tunlid A."/>
            <person name="Henrissat B."/>
            <person name="Grigoriev I.V."/>
            <person name="Hibbett D.S."/>
            <person name="Martin F."/>
            <person name="Nordberg H.P."/>
            <person name="Cantor M.N."/>
            <person name="Hua S.X."/>
        </authorList>
    </citation>
    <scope>NUCLEOTIDE SEQUENCE [LARGE SCALE GENOMIC DNA]</scope>
    <source>
        <strain evidence="2 3">MUT 4182</strain>
    </source>
</reference>
<evidence type="ECO:0000313" key="3">
    <source>
        <dbReference type="Proteomes" id="UP000054248"/>
    </source>
</evidence>
<accession>A0A0C3L9C5</accession>
<reference evidence="3" key="2">
    <citation type="submission" date="2015-01" db="EMBL/GenBank/DDBJ databases">
        <title>Evolutionary Origins and Diversification of the Mycorrhizal Mutualists.</title>
        <authorList>
            <consortium name="DOE Joint Genome Institute"/>
            <consortium name="Mycorrhizal Genomics Consortium"/>
            <person name="Kohler A."/>
            <person name="Kuo A."/>
            <person name="Nagy L.G."/>
            <person name="Floudas D."/>
            <person name="Copeland A."/>
            <person name="Barry K.W."/>
            <person name="Cichocki N."/>
            <person name="Veneault-Fourrey C."/>
            <person name="LaButti K."/>
            <person name="Lindquist E.A."/>
            <person name="Lipzen A."/>
            <person name="Lundell T."/>
            <person name="Morin E."/>
            <person name="Murat C."/>
            <person name="Riley R."/>
            <person name="Ohm R."/>
            <person name="Sun H."/>
            <person name="Tunlid A."/>
            <person name="Henrissat B."/>
            <person name="Grigoriev I.V."/>
            <person name="Hibbett D.S."/>
            <person name="Martin F."/>
        </authorList>
    </citation>
    <scope>NUCLEOTIDE SEQUENCE [LARGE SCALE GENOMIC DNA]</scope>
    <source>
        <strain evidence="3">MUT 4182</strain>
    </source>
</reference>
<name>A0A0C3L9C5_9AGAM</name>
<keyword evidence="3" id="KW-1185">Reference proteome</keyword>
<evidence type="ECO:0000256" key="1">
    <source>
        <dbReference type="SAM" id="MobiDB-lite"/>
    </source>
</evidence>
<protein>
    <submittedName>
        <fullName evidence="2">Uncharacterized protein</fullName>
    </submittedName>
</protein>